<keyword evidence="6" id="KW-0325">Glycoprotein</keyword>
<dbReference type="PANTHER" id="PTHR34992:SF2">
    <property type="entry name" value="COPPER ACQUISITION FACTOR BIM1-LIKE DOMAIN-CONTAINING PROTEIN"/>
    <property type="match status" value="1"/>
</dbReference>
<dbReference type="CDD" id="cd21176">
    <property type="entry name" value="LPMO_auxiliary-like"/>
    <property type="match status" value="1"/>
</dbReference>
<name>A0A8K0QR74_9PLEO</name>
<evidence type="ECO:0000313" key="12">
    <source>
        <dbReference type="Proteomes" id="UP000813461"/>
    </source>
</evidence>
<sequence length="228" mass="23328">MLASLLALTALAGSAAAHFELLQPKWRGDSFEAPANQYTYPCAGINATADTANRTQWPLTGGSVVFNGSHPWAYTYVNLALGVNGSSFNISLVPGFNQTGKGVFCFRETGRANLEKGLKAAGYSGLDDQRLNGLDASVQVIQLGERGSALYNCADIKFNSTAQILAQDQCVNGTGVGGEAIGNLAGHSDSHATPSGSATPARSSGAASSMGPAVGSGLFAAVLAWGLL</sequence>
<keyword evidence="3" id="KW-0336">GPI-anchor</keyword>
<evidence type="ECO:0000256" key="4">
    <source>
        <dbReference type="ARBA" id="ARBA00022729"/>
    </source>
</evidence>
<keyword evidence="7" id="KW-0449">Lipoprotein</keyword>
<evidence type="ECO:0000256" key="8">
    <source>
        <dbReference type="SAM" id="MobiDB-lite"/>
    </source>
</evidence>
<feature type="chain" id="PRO_5035420019" description="Copper acquisition factor BIM1-like domain-containing protein" evidence="9">
    <location>
        <begin position="18"/>
        <end position="228"/>
    </location>
</feature>
<evidence type="ECO:0000256" key="5">
    <source>
        <dbReference type="ARBA" id="ARBA00023136"/>
    </source>
</evidence>
<keyword evidence="12" id="KW-1185">Reference proteome</keyword>
<accession>A0A8K0QR74</accession>
<evidence type="ECO:0000256" key="9">
    <source>
        <dbReference type="SAM" id="SignalP"/>
    </source>
</evidence>
<dbReference type="PANTHER" id="PTHR34992">
    <property type="entry name" value="HYPHAL ANASTAMOSIS-7 PROTEIN"/>
    <property type="match status" value="1"/>
</dbReference>
<comment type="caution">
    <text evidence="11">The sequence shown here is derived from an EMBL/GenBank/DDBJ whole genome shotgun (WGS) entry which is preliminary data.</text>
</comment>
<evidence type="ECO:0000256" key="3">
    <source>
        <dbReference type="ARBA" id="ARBA00022622"/>
    </source>
</evidence>
<gene>
    <name evidence="11" type="ORF">FB567DRAFT_458678</name>
</gene>
<dbReference type="OrthoDB" id="5333578at2759"/>
<keyword evidence="2" id="KW-1003">Cell membrane</keyword>
<evidence type="ECO:0000256" key="6">
    <source>
        <dbReference type="ARBA" id="ARBA00023180"/>
    </source>
</evidence>
<proteinExistence type="predicted"/>
<dbReference type="Pfam" id="PF20238">
    <property type="entry name" value="BIM1-like_dom"/>
    <property type="match status" value="1"/>
</dbReference>
<feature type="region of interest" description="Disordered" evidence="8">
    <location>
        <begin position="182"/>
        <end position="207"/>
    </location>
</feature>
<evidence type="ECO:0000259" key="10">
    <source>
        <dbReference type="Pfam" id="PF20238"/>
    </source>
</evidence>
<keyword evidence="4 9" id="KW-0732">Signal</keyword>
<keyword evidence="5" id="KW-0472">Membrane</keyword>
<feature type="compositionally biased region" description="Polar residues" evidence="8">
    <location>
        <begin position="191"/>
        <end position="207"/>
    </location>
</feature>
<evidence type="ECO:0000313" key="11">
    <source>
        <dbReference type="EMBL" id="KAH7066476.1"/>
    </source>
</evidence>
<dbReference type="InterPro" id="IPR046936">
    <property type="entry name" value="BIM1-like"/>
</dbReference>
<evidence type="ECO:0000256" key="1">
    <source>
        <dbReference type="ARBA" id="ARBA00004609"/>
    </source>
</evidence>
<protein>
    <recommendedName>
        <fullName evidence="10">Copper acquisition factor BIM1-like domain-containing protein</fullName>
    </recommendedName>
</protein>
<feature type="domain" description="Copper acquisition factor BIM1-like" evidence="10">
    <location>
        <begin position="17"/>
        <end position="175"/>
    </location>
</feature>
<organism evidence="11 12">
    <name type="scientific">Paraphoma chrysanthemicola</name>
    <dbReference type="NCBI Taxonomy" id="798071"/>
    <lineage>
        <taxon>Eukaryota</taxon>
        <taxon>Fungi</taxon>
        <taxon>Dikarya</taxon>
        <taxon>Ascomycota</taxon>
        <taxon>Pezizomycotina</taxon>
        <taxon>Dothideomycetes</taxon>
        <taxon>Pleosporomycetidae</taxon>
        <taxon>Pleosporales</taxon>
        <taxon>Pleosporineae</taxon>
        <taxon>Phaeosphaeriaceae</taxon>
        <taxon>Paraphoma</taxon>
    </lineage>
</organism>
<dbReference type="AlphaFoldDB" id="A0A8K0QR74"/>
<comment type="subcellular location">
    <subcellularLocation>
        <location evidence="1">Cell membrane</location>
        <topology evidence="1">Lipid-anchor</topology>
        <topology evidence="1">GPI-anchor</topology>
    </subcellularLocation>
</comment>
<feature type="signal peptide" evidence="9">
    <location>
        <begin position="1"/>
        <end position="17"/>
    </location>
</feature>
<evidence type="ECO:0000256" key="7">
    <source>
        <dbReference type="ARBA" id="ARBA00023288"/>
    </source>
</evidence>
<dbReference type="EMBL" id="JAGMVJ010000041">
    <property type="protein sequence ID" value="KAH7066476.1"/>
    <property type="molecule type" value="Genomic_DNA"/>
</dbReference>
<reference evidence="11" key="1">
    <citation type="journal article" date="2021" name="Nat. Commun.">
        <title>Genetic determinants of endophytism in the Arabidopsis root mycobiome.</title>
        <authorList>
            <person name="Mesny F."/>
            <person name="Miyauchi S."/>
            <person name="Thiergart T."/>
            <person name="Pickel B."/>
            <person name="Atanasova L."/>
            <person name="Karlsson M."/>
            <person name="Huettel B."/>
            <person name="Barry K.W."/>
            <person name="Haridas S."/>
            <person name="Chen C."/>
            <person name="Bauer D."/>
            <person name="Andreopoulos W."/>
            <person name="Pangilinan J."/>
            <person name="LaButti K."/>
            <person name="Riley R."/>
            <person name="Lipzen A."/>
            <person name="Clum A."/>
            <person name="Drula E."/>
            <person name="Henrissat B."/>
            <person name="Kohler A."/>
            <person name="Grigoriev I.V."/>
            <person name="Martin F.M."/>
            <person name="Hacquard S."/>
        </authorList>
    </citation>
    <scope>NUCLEOTIDE SEQUENCE</scope>
    <source>
        <strain evidence="11">MPI-SDFR-AT-0120</strain>
    </source>
</reference>
<dbReference type="GO" id="GO:0098552">
    <property type="term" value="C:side of membrane"/>
    <property type="evidence" value="ECO:0007669"/>
    <property type="project" value="UniProtKB-KW"/>
</dbReference>
<dbReference type="GO" id="GO:0005886">
    <property type="term" value="C:plasma membrane"/>
    <property type="evidence" value="ECO:0007669"/>
    <property type="project" value="UniProtKB-SubCell"/>
</dbReference>
<dbReference type="Proteomes" id="UP000813461">
    <property type="component" value="Unassembled WGS sequence"/>
</dbReference>
<dbReference type="InterPro" id="IPR046530">
    <property type="entry name" value="BIM1-like_dom"/>
</dbReference>
<evidence type="ECO:0000256" key="2">
    <source>
        <dbReference type="ARBA" id="ARBA00022475"/>
    </source>
</evidence>